<accession>A0ABV3BIS9</accession>
<dbReference type="SUPFAM" id="SSF52540">
    <property type="entry name" value="P-loop containing nucleoside triphosphate hydrolases"/>
    <property type="match status" value="1"/>
</dbReference>
<name>A0ABV3BIS9_9ACTN</name>
<protein>
    <submittedName>
        <fullName evidence="2">LuxR C-terminal-related transcriptional regulator</fullName>
    </submittedName>
</protein>
<dbReference type="PANTHER" id="PTHR47691:SF3">
    <property type="entry name" value="HTH-TYPE TRANSCRIPTIONAL REGULATOR RV0890C-RELATED"/>
    <property type="match status" value="1"/>
</dbReference>
<dbReference type="CDD" id="cd06170">
    <property type="entry name" value="LuxR_C_like"/>
    <property type="match status" value="1"/>
</dbReference>
<comment type="caution">
    <text evidence="2">The sequence shown here is derived from an EMBL/GenBank/DDBJ whole genome shotgun (WGS) entry which is preliminary data.</text>
</comment>
<dbReference type="Proteomes" id="UP001551176">
    <property type="component" value="Unassembled WGS sequence"/>
</dbReference>
<evidence type="ECO:0000313" key="3">
    <source>
        <dbReference type="Proteomes" id="UP001551176"/>
    </source>
</evidence>
<organism evidence="2 3">
    <name type="scientific">Streptomyces atriruber</name>
    <dbReference type="NCBI Taxonomy" id="545121"/>
    <lineage>
        <taxon>Bacteria</taxon>
        <taxon>Bacillati</taxon>
        <taxon>Actinomycetota</taxon>
        <taxon>Actinomycetes</taxon>
        <taxon>Kitasatosporales</taxon>
        <taxon>Streptomycetaceae</taxon>
        <taxon>Streptomyces</taxon>
    </lineage>
</organism>
<dbReference type="InterPro" id="IPR027417">
    <property type="entry name" value="P-loop_NTPase"/>
</dbReference>
<dbReference type="InterPro" id="IPR058852">
    <property type="entry name" value="HTH_77"/>
</dbReference>
<gene>
    <name evidence="2" type="ORF">ABZ921_09800</name>
</gene>
<dbReference type="EMBL" id="JBEYXV010000004">
    <property type="protein sequence ID" value="MEU6820911.1"/>
    <property type="molecule type" value="Genomic_DNA"/>
</dbReference>
<dbReference type="Gene3D" id="1.10.10.10">
    <property type="entry name" value="Winged helix-like DNA-binding domain superfamily/Winged helix DNA-binding domain"/>
    <property type="match status" value="1"/>
</dbReference>
<dbReference type="SMART" id="SM00421">
    <property type="entry name" value="HTH_LUXR"/>
    <property type="match status" value="1"/>
</dbReference>
<keyword evidence="3" id="KW-1185">Reference proteome</keyword>
<feature type="domain" description="HTH luxR-type" evidence="1">
    <location>
        <begin position="695"/>
        <end position="760"/>
    </location>
</feature>
<sequence>MTAVALATGELCPQLIIDIASRLPAHRDTLVGRDLEVLTLSALLGAETHRLITLTGPGGVGKSRLACEAVADARIARVAYLDLHGTTGRDGLTDTMAALLPDEPCLLVLDGCEQAADAVAAAVDTLLGHVPGLRVLATSRRALRLYGEQFFPVPPLPTPPSPYRQDVLELQDCASVQLFVDRARAIDPSFALTAQNARVVAEICTRMDGLPLAIELVAEKLRLCRVDGLLTRLRQDQPLPGSRHTGRSPLHRSIRSIAEHSFRLLDEEQRALLARLSVFTAGTNFPTAEEYWGLPTHRTEQAVETLVGHHLLHVAPGGDEPQFTMSNTVREFCLERLSAAGELSDARLRHAEHFLLLALEAEPHLRGPQQAQWLQRLAPLHEDMLASLTCLEASGRPVDAARATLALHRFWLVRGHLDLGEQWLAKAAQAFAAAPGHEEQAARAESARGEVALVRGSVRLAADCFWRAARVFREQGDTAHEGAALAWLASTDHRPTGPETVHQAAVQLLRVADHERATVEVANAALPLAVGSSSTDTKLTADLLDVANALFRRARDVRGEGLVLGMRGALADSQGDRALSEQLLWEGLYRLRSIEEHMVLPMVLESHAVLLWHRLPHQGHRVARLLAAASALRESTGAHPPPIVHGAAAALPDVRRVLSGSEYAAAWREGRVLSAVAAAGEALAFGPPPVGPAAEAPRPAQLTARQYEVAVLVSQGMTNRQIAQQLRLSEWTVVNHVREVMRRLEVPSRLHVANWVLGRQHEDDSSRDSPDVPGQLRA</sequence>
<dbReference type="Pfam" id="PF00196">
    <property type="entry name" value="GerE"/>
    <property type="match status" value="1"/>
</dbReference>
<dbReference type="RefSeq" id="WP_359346803.1">
    <property type="nucleotide sequence ID" value="NZ_JBEYXV010000004.1"/>
</dbReference>
<evidence type="ECO:0000259" key="1">
    <source>
        <dbReference type="PROSITE" id="PS50043"/>
    </source>
</evidence>
<dbReference type="PROSITE" id="PS50043">
    <property type="entry name" value="HTH_LUXR_2"/>
    <property type="match status" value="1"/>
</dbReference>
<dbReference type="InterPro" id="IPR016032">
    <property type="entry name" value="Sig_transdc_resp-reg_C-effctor"/>
</dbReference>
<dbReference type="Gene3D" id="3.40.50.300">
    <property type="entry name" value="P-loop containing nucleotide triphosphate hydrolases"/>
    <property type="match status" value="1"/>
</dbReference>
<dbReference type="PRINTS" id="PR00038">
    <property type="entry name" value="HTHLUXR"/>
</dbReference>
<proteinExistence type="predicted"/>
<dbReference type="PRINTS" id="PR00364">
    <property type="entry name" value="DISEASERSIST"/>
</dbReference>
<evidence type="ECO:0000313" key="2">
    <source>
        <dbReference type="EMBL" id="MEU6820911.1"/>
    </source>
</evidence>
<dbReference type="Pfam" id="PF25872">
    <property type="entry name" value="HTH_77"/>
    <property type="match status" value="1"/>
</dbReference>
<dbReference type="SUPFAM" id="SSF46894">
    <property type="entry name" value="C-terminal effector domain of the bipartite response regulators"/>
    <property type="match status" value="1"/>
</dbReference>
<dbReference type="PANTHER" id="PTHR47691">
    <property type="entry name" value="REGULATOR-RELATED"/>
    <property type="match status" value="1"/>
</dbReference>
<dbReference type="InterPro" id="IPR000792">
    <property type="entry name" value="Tscrpt_reg_LuxR_C"/>
</dbReference>
<reference evidence="2 3" key="1">
    <citation type="submission" date="2024-06" db="EMBL/GenBank/DDBJ databases">
        <title>The Natural Products Discovery Center: Release of the First 8490 Sequenced Strains for Exploring Actinobacteria Biosynthetic Diversity.</title>
        <authorList>
            <person name="Kalkreuter E."/>
            <person name="Kautsar S.A."/>
            <person name="Yang D."/>
            <person name="Bader C.D."/>
            <person name="Teijaro C.N."/>
            <person name="Fluegel L."/>
            <person name="Davis C.M."/>
            <person name="Simpson J.R."/>
            <person name="Lauterbach L."/>
            <person name="Steele A.D."/>
            <person name="Gui C."/>
            <person name="Meng S."/>
            <person name="Li G."/>
            <person name="Viehrig K."/>
            <person name="Ye F."/>
            <person name="Su P."/>
            <person name="Kiefer A.F."/>
            <person name="Nichols A."/>
            <person name="Cepeda A.J."/>
            <person name="Yan W."/>
            <person name="Fan B."/>
            <person name="Jiang Y."/>
            <person name="Adhikari A."/>
            <person name="Zheng C.-J."/>
            <person name="Schuster L."/>
            <person name="Cowan T.M."/>
            <person name="Smanski M.J."/>
            <person name="Chevrette M.G."/>
            <person name="De Carvalho L.P.S."/>
            <person name="Shen B."/>
        </authorList>
    </citation>
    <scope>NUCLEOTIDE SEQUENCE [LARGE SCALE GENOMIC DNA]</scope>
    <source>
        <strain evidence="2 3">NPDC046838</strain>
    </source>
</reference>
<dbReference type="InterPro" id="IPR036388">
    <property type="entry name" value="WH-like_DNA-bd_sf"/>
</dbReference>